<dbReference type="RefSeq" id="WP_077076444.1">
    <property type="nucleotide sequence ID" value="NZ_LT671858.1"/>
</dbReference>
<gene>
    <name evidence="9" type="ORF">CPM_1334</name>
    <name evidence="8" type="ORF">CSP5_1335</name>
</gene>
<dbReference type="GeneID" id="41588582"/>
<keyword evidence="4" id="KW-0520">NAD</keyword>
<dbReference type="InterPro" id="IPR016163">
    <property type="entry name" value="Ald_DH_C"/>
</dbReference>
<feature type="transmembrane region" description="Helical" evidence="6">
    <location>
        <begin position="175"/>
        <end position="199"/>
    </location>
</feature>
<dbReference type="AlphaFoldDB" id="A0A1N5VFG4"/>
<dbReference type="InterPro" id="IPR016161">
    <property type="entry name" value="Ald_DH/histidinol_DH"/>
</dbReference>
<accession>A0A1N5VFG4</accession>
<evidence type="ECO:0000313" key="11">
    <source>
        <dbReference type="Proteomes" id="UP000195607"/>
    </source>
</evidence>
<evidence type="ECO:0000256" key="5">
    <source>
        <dbReference type="ARBA" id="ARBA00048142"/>
    </source>
</evidence>
<evidence type="ECO:0000313" key="9">
    <source>
        <dbReference type="EMBL" id="SJK85135.1"/>
    </source>
</evidence>
<dbReference type="EC" id="1.2.1.88" evidence="2"/>
<keyword evidence="3" id="KW-0560">Oxidoreductase</keyword>
<dbReference type="Gene3D" id="3.40.605.10">
    <property type="entry name" value="Aldehyde Dehydrogenase, Chain A, domain 1"/>
    <property type="match status" value="1"/>
</dbReference>
<dbReference type="Gene3D" id="3.40.309.10">
    <property type="entry name" value="Aldehyde Dehydrogenase, Chain A, domain 2"/>
    <property type="match status" value="1"/>
</dbReference>
<evidence type="ECO:0000259" key="7">
    <source>
        <dbReference type="Pfam" id="PF00171"/>
    </source>
</evidence>
<evidence type="ECO:0000256" key="3">
    <source>
        <dbReference type="ARBA" id="ARBA00023002"/>
    </source>
</evidence>
<dbReference type="EMBL" id="LT719092">
    <property type="protein sequence ID" value="SJK85135.1"/>
    <property type="molecule type" value="Genomic_DNA"/>
</dbReference>
<organism evidence="8 11">
    <name type="scientific">Cuniculiplasma divulgatum</name>
    <dbReference type="NCBI Taxonomy" id="1673428"/>
    <lineage>
        <taxon>Archaea</taxon>
        <taxon>Methanobacteriati</taxon>
        <taxon>Thermoplasmatota</taxon>
        <taxon>Thermoplasmata</taxon>
        <taxon>Thermoplasmatales</taxon>
        <taxon>Cuniculiplasmataceae</taxon>
        <taxon>Cuniculiplasma</taxon>
    </lineage>
</organism>
<dbReference type="Proteomes" id="UP000195607">
    <property type="component" value="Chromosome I"/>
</dbReference>
<name>A0A1N5VFG4_9ARCH</name>
<keyword evidence="6" id="KW-1133">Transmembrane helix</keyword>
<dbReference type="InterPro" id="IPR016160">
    <property type="entry name" value="Ald_DH_CS_CYS"/>
</dbReference>
<dbReference type="GO" id="GO:0003842">
    <property type="term" value="F:L-glutamate gamma-semialdehyde dehydrogenase activity"/>
    <property type="evidence" value="ECO:0007669"/>
    <property type="project" value="UniProtKB-EC"/>
</dbReference>
<keyword evidence="6" id="KW-0472">Membrane</keyword>
<dbReference type="STRING" id="1673428.CPM_1334"/>
<feature type="domain" description="Aldehyde dehydrogenase" evidence="7">
    <location>
        <begin position="50"/>
        <end position="508"/>
    </location>
</feature>
<dbReference type="GO" id="GO:0010133">
    <property type="term" value="P:L-proline catabolic process to L-glutamate"/>
    <property type="evidence" value="ECO:0007669"/>
    <property type="project" value="TreeGrafter"/>
</dbReference>
<evidence type="ECO:0000256" key="2">
    <source>
        <dbReference type="ARBA" id="ARBA00012884"/>
    </source>
</evidence>
<dbReference type="InterPro" id="IPR016162">
    <property type="entry name" value="Ald_DH_N"/>
</dbReference>
<keyword evidence="6" id="KW-0812">Transmembrane</keyword>
<evidence type="ECO:0000313" key="10">
    <source>
        <dbReference type="Proteomes" id="UP000187822"/>
    </source>
</evidence>
<dbReference type="InterPro" id="IPR015590">
    <property type="entry name" value="Aldehyde_DH_dom"/>
</dbReference>
<evidence type="ECO:0000313" key="8">
    <source>
        <dbReference type="EMBL" id="SIM70957.1"/>
    </source>
</evidence>
<dbReference type="OrthoDB" id="6342at2157"/>
<dbReference type="InterPro" id="IPR050485">
    <property type="entry name" value="Proline_metab_enzyme"/>
</dbReference>
<dbReference type="Proteomes" id="UP000187822">
    <property type="component" value="Chromosome I"/>
</dbReference>
<dbReference type="PANTHER" id="PTHR42862">
    <property type="entry name" value="DELTA-1-PYRROLINE-5-CARBOXYLATE DEHYDROGENASE 1, ISOFORM A-RELATED"/>
    <property type="match status" value="1"/>
</dbReference>
<evidence type="ECO:0000256" key="1">
    <source>
        <dbReference type="ARBA" id="ARBA00004786"/>
    </source>
</evidence>
<dbReference type="PROSITE" id="PS00070">
    <property type="entry name" value="ALDEHYDE_DEHYDR_CYS"/>
    <property type="match status" value="1"/>
</dbReference>
<evidence type="ECO:0000256" key="6">
    <source>
        <dbReference type="SAM" id="Phobius"/>
    </source>
</evidence>
<sequence length="516" mass="57217">MPFENEVTYVKYVKNGKEKEFNELYDKACEEAKKYIGKEYKNIIGKEVEESNKIKHTSPVDGKEIGIFQAGSQKYVDEAISMLKKAQKSWFKSGYVNRARVMLKAADLMSRDKFLISALLAYENGKNRTEAMADVDEGIDFLRYYALNLIENQGFVRFTGKGYENEESMSYMKPYGVFAVIAPFNFYAITAGMVAGPLITGNSVLLKPSSDIPLTSYLYVKTLIEAGVPSENIAFISGKGSEIGPYITAHKDISGILFTGSRDAGISIFKNATKDRPKVVITEMGGKDTITVTSKADINKAVNGVYRAAFGYSGQKCSACSIAYVEEKVYDQFLTKIKETTDKLIVGDPKKLETYMGPVINKEAVEKFKKYSEVARKDGKILSGGNVIEGPGNFVRPTIVTDLPKNSDIIRHELFLPFLAIVKVKNLDEAIERINESDYGLTGGIFTEDPSEIQKYFDEVEVGTIYANRERGGSTGAMVGSQPFVGWKLSGISGKGTGSFYYLQQFLREQSQTIAH</sequence>
<dbReference type="FunFam" id="3.40.309.10:FF:000005">
    <property type="entry name" value="1-pyrroline-5-carboxylate dehydrogenase 1"/>
    <property type="match status" value="1"/>
</dbReference>
<comment type="catalytic activity">
    <reaction evidence="5">
        <text>L-glutamate 5-semialdehyde + NAD(+) + H2O = L-glutamate + NADH + 2 H(+)</text>
        <dbReference type="Rhea" id="RHEA:30235"/>
        <dbReference type="ChEBI" id="CHEBI:15377"/>
        <dbReference type="ChEBI" id="CHEBI:15378"/>
        <dbReference type="ChEBI" id="CHEBI:29985"/>
        <dbReference type="ChEBI" id="CHEBI:57540"/>
        <dbReference type="ChEBI" id="CHEBI:57945"/>
        <dbReference type="ChEBI" id="CHEBI:58066"/>
        <dbReference type="EC" id="1.2.1.88"/>
    </reaction>
</comment>
<reference evidence="8 11" key="1">
    <citation type="submission" date="2016-04" db="EMBL/GenBank/DDBJ databases">
        <authorList>
            <person name="Evans L.H."/>
            <person name="Alamgir A."/>
            <person name="Owens N."/>
            <person name="Weber N.D."/>
            <person name="Virtaneva K."/>
            <person name="Barbian K."/>
            <person name="Babar A."/>
            <person name="Rosenke K."/>
        </authorList>
    </citation>
    <scope>NUCLEOTIDE SEQUENCE [LARGE SCALE GENOMIC DNA]</scope>
    <source>
        <strain evidence="8">S5</strain>
        <strain evidence="11">S5(T) (JCM 30642 \VKM B-2941)</strain>
    </source>
</reference>
<reference evidence="10" key="3">
    <citation type="submission" date="2016-06" db="EMBL/GenBank/DDBJ databases">
        <authorList>
            <person name="Toshchakov V.S."/>
        </authorList>
    </citation>
    <scope>NUCLEOTIDE SEQUENCE [LARGE SCALE GENOMIC DNA]</scope>
    <source>
        <strain>PM4 (JCM 30641</strain>
        <strain evidence="10">\VKM B-2940)</strain>
    </source>
</reference>
<dbReference type="SUPFAM" id="SSF53720">
    <property type="entry name" value="ALDH-like"/>
    <property type="match status" value="1"/>
</dbReference>
<reference evidence="9" key="2">
    <citation type="submission" date="2016-06" db="EMBL/GenBank/DDBJ databases">
        <authorList>
            <person name="Olsen C.W."/>
            <person name="Carey S."/>
            <person name="Hinshaw L."/>
            <person name="Karasin A.I."/>
        </authorList>
    </citation>
    <scope>NUCLEOTIDE SEQUENCE [LARGE SCALE GENOMIC DNA]</scope>
    <source>
        <strain evidence="9">PM4</strain>
    </source>
</reference>
<dbReference type="GO" id="GO:0009898">
    <property type="term" value="C:cytoplasmic side of plasma membrane"/>
    <property type="evidence" value="ECO:0007669"/>
    <property type="project" value="TreeGrafter"/>
</dbReference>
<proteinExistence type="predicted"/>
<keyword evidence="10" id="KW-1185">Reference proteome</keyword>
<dbReference type="Pfam" id="PF00171">
    <property type="entry name" value="Aldedh"/>
    <property type="match status" value="1"/>
</dbReference>
<dbReference type="KEGG" id="cdiv:CPM_1334"/>
<dbReference type="PANTHER" id="PTHR42862:SF1">
    <property type="entry name" value="DELTA-1-PYRROLINE-5-CARBOXYLATE DEHYDROGENASE 2, ISOFORM A-RELATED"/>
    <property type="match status" value="1"/>
</dbReference>
<dbReference type="EMBL" id="LT671858">
    <property type="protein sequence ID" value="SIM70957.1"/>
    <property type="molecule type" value="Genomic_DNA"/>
</dbReference>
<evidence type="ECO:0000256" key="4">
    <source>
        <dbReference type="ARBA" id="ARBA00023027"/>
    </source>
</evidence>
<protein>
    <recommendedName>
        <fullName evidence="2">L-glutamate gamma-semialdehyde dehydrogenase</fullName>
        <ecNumber evidence="2">1.2.1.88</ecNumber>
    </recommendedName>
</protein>
<comment type="pathway">
    <text evidence="1">Amino-acid degradation; L-proline degradation into L-glutamate; L-glutamate from L-proline: step 2/2.</text>
</comment>